<evidence type="ECO:0000313" key="10">
    <source>
        <dbReference type="EMBL" id="KAK0648000.1"/>
    </source>
</evidence>
<feature type="domain" description="Peptidase M3A/M3B catalytic" evidence="9">
    <location>
        <begin position="228"/>
        <end position="715"/>
    </location>
</feature>
<reference evidence="10" key="1">
    <citation type="submission" date="2023-06" db="EMBL/GenBank/DDBJ databases">
        <title>Genome-scale phylogeny and comparative genomics of the fungal order Sordariales.</title>
        <authorList>
            <consortium name="Lawrence Berkeley National Laboratory"/>
            <person name="Hensen N."/>
            <person name="Bonometti L."/>
            <person name="Westerberg I."/>
            <person name="Brannstrom I.O."/>
            <person name="Guillou S."/>
            <person name="Cros-Aarteil S."/>
            <person name="Calhoun S."/>
            <person name="Haridas S."/>
            <person name="Kuo A."/>
            <person name="Mondo S."/>
            <person name="Pangilinan J."/>
            <person name="Riley R."/>
            <person name="Labutti K."/>
            <person name="Andreopoulos B."/>
            <person name="Lipzen A."/>
            <person name="Chen C."/>
            <person name="Yanf M."/>
            <person name="Daum C."/>
            <person name="Ng V."/>
            <person name="Clum A."/>
            <person name="Steindorff A."/>
            <person name="Ohm R."/>
            <person name="Martin F."/>
            <person name="Silar P."/>
            <person name="Natvig D."/>
            <person name="Lalanne C."/>
            <person name="Gautier V."/>
            <person name="Ament-Velasquez S.L."/>
            <person name="Kruys A."/>
            <person name="Hutchinson M.I."/>
            <person name="Powell A.J."/>
            <person name="Barry K."/>
            <person name="Miller A.N."/>
            <person name="Grigoriev I.V."/>
            <person name="Debuchy R."/>
            <person name="Gladieux P."/>
            <person name="Thoren M.H."/>
            <person name="Johannesson H."/>
        </authorList>
    </citation>
    <scope>NUCLEOTIDE SEQUENCE</scope>
    <source>
        <strain evidence="10">SMH2532-1</strain>
    </source>
</reference>
<dbReference type="InterPro" id="IPR024079">
    <property type="entry name" value="MetalloPept_cat_dom_sf"/>
</dbReference>
<evidence type="ECO:0000256" key="2">
    <source>
        <dbReference type="ARBA" id="ARBA00022670"/>
    </source>
</evidence>
<evidence type="ECO:0000256" key="5">
    <source>
        <dbReference type="ARBA" id="ARBA00022833"/>
    </source>
</evidence>
<keyword evidence="4 7" id="KW-0378">Hydrolase</keyword>
<protein>
    <submittedName>
        <fullName evidence="10">Thimet oligopeptidase</fullName>
    </submittedName>
</protein>
<evidence type="ECO:0000256" key="7">
    <source>
        <dbReference type="RuleBase" id="RU003435"/>
    </source>
</evidence>
<dbReference type="InterPro" id="IPR024077">
    <property type="entry name" value="Neurolysin/TOP_dom2"/>
</dbReference>
<organism evidence="10 11">
    <name type="scientific">Cercophora newfieldiana</name>
    <dbReference type="NCBI Taxonomy" id="92897"/>
    <lineage>
        <taxon>Eukaryota</taxon>
        <taxon>Fungi</taxon>
        <taxon>Dikarya</taxon>
        <taxon>Ascomycota</taxon>
        <taxon>Pezizomycotina</taxon>
        <taxon>Sordariomycetes</taxon>
        <taxon>Sordariomycetidae</taxon>
        <taxon>Sordariales</taxon>
        <taxon>Lasiosphaeriaceae</taxon>
        <taxon>Cercophora</taxon>
    </lineage>
</organism>
<evidence type="ECO:0000256" key="6">
    <source>
        <dbReference type="ARBA" id="ARBA00023049"/>
    </source>
</evidence>
<dbReference type="GO" id="GO:0006518">
    <property type="term" value="P:peptide metabolic process"/>
    <property type="evidence" value="ECO:0007669"/>
    <property type="project" value="TreeGrafter"/>
</dbReference>
<dbReference type="InterPro" id="IPR024080">
    <property type="entry name" value="Neurolysin/TOP_N"/>
</dbReference>
<dbReference type="CDD" id="cd06455">
    <property type="entry name" value="M3A_TOP"/>
    <property type="match status" value="1"/>
</dbReference>
<name>A0AA39YBH7_9PEZI</name>
<dbReference type="Gene3D" id="1.10.1370.10">
    <property type="entry name" value="Neurolysin, domain 3"/>
    <property type="match status" value="1"/>
</dbReference>
<gene>
    <name evidence="10" type="ORF">B0T16DRAFT_326495</name>
</gene>
<evidence type="ECO:0000256" key="4">
    <source>
        <dbReference type="ARBA" id="ARBA00022801"/>
    </source>
</evidence>
<feature type="region of interest" description="Disordered" evidence="8">
    <location>
        <begin position="1"/>
        <end position="27"/>
    </location>
</feature>
<dbReference type="PANTHER" id="PTHR11804">
    <property type="entry name" value="PROTEASE M3 THIMET OLIGOPEPTIDASE-RELATED"/>
    <property type="match status" value="1"/>
</dbReference>
<evidence type="ECO:0000256" key="8">
    <source>
        <dbReference type="SAM" id="MobiDB-lite"/>
    </source>
</evidence>
<dbReference type="SUPFAM" id="SSF55486">
    <property type="entry name" value="Metalloproteases ('zincins'), catalytic domain"/>
    <property type="match status" value="1"/>
</dbReference>
<dbReference type="InterPro" id="IPR001567">
    <property type="entry name" value="Pept_M3A_M3B_dom"/>
</dbReference>
<dbReference type="Pfam" id="PF01432">
    <property type="entry name" value="Peptidase_M3"/>
    <property type="match status" value="1"/>
</dbReference>
<evidence type="ECO:0000259" key="9">
    <source>
        <dbReference type="Pfam" id="PF01432"/>
    </source>
</evidence>
<sequence>MDPTGSPQHTFPQPPSSFSATPDSISQQTQRLVEAANEVIDNILSTVCPNSATFENVVLPLAHAENARLSQSGILRSFGMATSDEALREAARQAGDTLDELVLQLWERDDLFHLVNAARRSIEMKTSPEPEPESRHFLESIHQNFLRNGLGLSHGPRQRLTSIERRINNLSSEFASNITKQIRGVWFTTEELEGVPGHAVSTMEKGTGENEGKLFLDFSKDPGWISASATSEETRRRLHIARDNRCNDNVAIFKEVTLLRDEAARLLGYRSHAAMVLQDKVAGNTGTVNKLLEGLGNALAPVARGEVEIFGKMKKFDLESKSEEWDGHVYLWDVSFYARKVRMGKENAADYTEISEYFPLQHTVDVMLEVMGNLFGLVFRKVVNKDGPLQHQTWHDDVQLFSVWDTDDEGGAFVGYLYLDLFTRDFKPQSPTCRSLVPGFVRPDGSRNYPSTVLFCPFRKSTDTKPSLLSHHDATQLFHELGHGIHNLVSRTAFARFHGSSGTVVDFGEAPSQLLENWLRVPAQLKRLSRHYATLSESNLRHWRAKHGTQAPAPDPHLSDAAIRHLLRLLPLGRALNYLGDVSISTWDLAIHDPPCREALEAMDLSETYGRLLREISPLATPWHQGGGDGSLHPYTTFTNMICGDYHAGYYGYLLSEMYAMDIWESVFKGDVENKDAGRRLRRGLLEKGGSRPEIETLLGFLGRQPDPGPFHRWLGLL</sequence>
<dbReference type="Proteomes" id="UP001174936">
    <property type="component" value="Unassembled WGS sequence"/>
</dbReference>
<keyword evidence="6 7" id="KW-0482">Metalloprotease</keyword>
<comment type="cofactor">
    <cofactor evidence="7">
        <name>Zn(2+)</name>
        <dbReference type="ChEBI" id="CHEBI:29105"/>
    </cofactor>
    <text evidence="7">Binds 1 zinc ion.</text>
</comment>
<keyword evidence="5 7" id="KW-0862">Zinc</keyword>
<dbReference type="InterPro" id="IPR045090">
    <property type="entry name" value="Pept_M3A_M3B"/>
</dbReference>
<comment type="caution">
    <text evidence="10">The sequence shown here is derived from an EMBL/GenBank/DDBJ whole genome shotgun (WGS) entry which is preliminary data.</text>
</comment>
<dbReference type="Gene3D" id="3.40.390.10">
    <property type="entry name" value="Collagenase (Catalytic Domain)"/>
    <property type="match status" value="1"/>
</dbReference>
<dbReference type="GO" id="GO:0006508">
    <property type="term" value="P:proteolysis"/>
    <property type="evidence" value="ECO:0007669"/>
    <property type="project" value="UniProtKB-KW"/>
</dbReference>
<keyword evidence="3 7" id="KW-0479">Metal-binding</keyword>
<dbReference type="PANTHER" id="PTHR11804:SF84">
    <property type="entry name" value="SACCHAROLYSIN"/>
    <property type="match status" value="1"/>
</dbReference>
<keyword evidence="11" id="KW-1185">Reference proteome</keyword>
<dbReference type="EMBL" id="JAULSV010000003">
    <property type="protein sequence ID" value="KAK0648000.1"/>
    <property type="molecule type" value="Genomic_DNA"/>
</dbReference>
<evidence type="ECO:0000256" key="3">
    <source>
        <dbReference type="ARBA" id="ARBA00022723"/>
    </source>
</evidence>
<evidence type="ECO:0000256" key="1">
    <source>
        <dbReference type="ARBA" id="ARBA00006040"/>
    </source>
</evidence>
<comment type="similarity">
    <text evidence="1 7">Belongs to the peptidase M3 family.</text>
</comment>
<keyword evidence="2 7" id="KW-0645">Protease</keyword>
<evidence type="ECO:0000313" key="11">
    <source>
        <dbReference type="Proteomes" id="UP001174936"/>
    </source>
</evidence>
<dbReference type="GO" id="GO:0004222">
    <property type="term" value="F:metalloendopeptidase activity"/>
    <property type="evidence" value="ECO:0007669"/>
    <property type="project" value="InterPro"/>
</dbReference>
<dbReference type="GO" id="GO:0046872">
    <property type="term" value="F:metal ion binding"/>
    <property type="evidence" value="ECO:0007669"/>
    <property type="project" value="UniProtKB-UniRule"/>
</dbReference>
<dbReference type="Gene3D" id="1.20.1050.40">
    <property type="entry name" value="Endopeptidase. Chain P, domain 1"/>
    <property type="match status" value="1"/>
</dbReference>
<proteinExistence type="inferred from homology"/>
<dbReference type="GO" id="GO:0005758">
    <property type="term" value="C:mitochondrial intermembrane space"/>
    <property type="evidence" value="ECO:0007669"/>
    <property type="project" value="TreeGrafter"/>
</dbReference>
<accession>A0AA39YBH7</accession>
<dbReference type="FunFam" id="3.40.390.10:FF:000074">
    <property type="entry name" value="Metalloprotease"/>
    <property type="match status" value="1"/>
</dbReference>
<dbReference type="AlphaFoldDB" id="A0AA39YBH7"/>